<evidence type="ECO:0000313" key="4">
    <source>
        <dbReference type="Proteomes" id="UP001432322"/>
    </source>
</evidence>
<dbReference type="InterPro" id="IPR011333">
    <property type="entry name" value="SKP1/BTB/POZ_sf"/>
</dbReference>
<reference evidence="3" key="1">
    <citation type="submission" date="2023-10" db="EMBL/GenBank/DDBJ databases">
        <title>Genome assembly of Pristionchus species.</title>
        <authorList>
            <person name="Yoshida K."/>
            <person name="Sommer R.J."/>
        </authorList>
    </citation>
    <scope>NUCLEOTIDE SEQUENCE</scope>
    <source>
        <strain evidence="3">RS5133</strain>
    </source>
</reference>
<dbReference type="Proteomes" id="UP001432322">
    <property type="component" value="Unassembled WGS sequence"/>
</dbReference>
<dbReference type="AlphaFoldDB" id="A0AAV5WJK8"/>
<comment type="caution">
    <text evidence="3">The sequence shown here is derived from an EMBL/GenBank/DDBJ whole genome shotgun (WGS) entry which is preliminary data.</text>
</comment>
<dbReference type="InterPro" id="IPR000210">
    <property type="entry name" value="BTB/POZ_dom"/>
</dbReference>
<dbReference type="Pfam" id="PF00651">
    <property type="entry name" value="BTB"/>
    <property type="match status" value="1"/>
</dbReference>
<evidence type="ECO:0008006" key="5">
    <source>
        <dbReference type="Google" id="ProtNLM"/>
    </source>
</evidence>
<feature type="domain" description="MATH" evidence="2">
    <location>
        <begin position="1"/>
        <end position="23"/>
    </location>
</feature>
<evidence type="ECO:0000259" key="2">
    <source>
        <dbReference type="PROSITE" id="PS50144"/>
    </source>
</evidence>
<dbReference type="PANTHER" id="PTHR47022:SF1">
    <property type="entry name" value="BTB AND MATH DOMAIN-CONTAINING PROTEIN 36-RELATED"/>
    <property type="match status" value="1"/>
</dbReference>
<evidence type="ECO:0000259" key="1">
    <source>
        <dbReference type="PROSITE" id="PS50097"/>
    </source>
</evidence>
<proteinExistence type="predicted"/>
<organism evidence="3 4">
    <name type="scientific">Pristionchus fissidentatus</name>
    <dbReference type="NCBI Taxonomy" id="1538716"/>
    <lineage>
        <taxon>Eukaryota</taxon>
        <taxon>Metazoa</taxon>
        <taxon>Ecdysozoa</taxon>
        <taxon>Nematoda</taxon>
        <taxon>Chromadorea</taxon>
        <taxon>Rhabditida</taxon>
        <taxon>Rhabditina</taxon>
        <taxon>Diplogasteromorpha</taxon>
        <taxon>Diplogasteroidea</taxon>
        <taxon>Neodiplogasteridae</taxon>
        <taxon>Pristionchus</taxon>
    </lineage>
</organism>
<dbReference type="CDD" id="cd18186">
    <property type="entry name" value="BTB_POZ_ZBTB_KLHL-like"/>
    <property type="match status" value="1"/>
</dbReference>
<name>A0AAV5WJK8_9BILA</name>
<keyword evidence="4" id="KW-1185">Reference proteome</keyword>
<feature type="non-terminal residue" evidence="3">
    <location>
        <position position="1"/>
    </location>
</feature>
<feature type="domain" description="BTB" evidence="1">
    <location>
        <begin position="47"/>
        <end position="114"/>
    </location>
</feature>
<dbReference type="SMART" id="SM00225">
    <property type="entry name" value="BTB"/>
    <property type="match status" value="1"/>
</dbReference>
<dbReference type="Gene3D" id="3.30.710.10">
    <property type="entry name" value="Potassium Channel Kv1.1, Chain A"/>
    <property type="match status" value="1"/>
</dbReference>
<accession>A0AAV5WJK8</accession>
<dbReference type="PROSITE" id="PS50144">
    <property type="entry name" value="MATH"/>
    <property type="match status" value="1"/>
</dbReference>
<dbReference type="EMBL" id="BTSY01000005">
    <property type="protein sequence ID" value="GMT29979.1"/>
    <property type="molecule type" value="Genomic_DNA"/>
</dbReference>
<sequence length="171" mass="19804">WASLTDPEKGFIEDDTVVVECRVWIEKTTGIRKLRLVDYTKPIDGFNNVVLVVDGKKLYVSKDLLAVNSPVFATMFFGNFKEKEKEEIELNDVNYDELVDLLNIVYPTSIDINRDSYSPHILELADRFQIKCALDHAESYLIETKKFEALQKLTFADQYRLDLLMALKVFI</sequence>
<dbReference type="PROSITE" id="PS50097">
    <property type="entry name" value="BTB"/>
    <property type="match status" value="1"/>
</dbReference>
<dbReference type="InterPro" id="IPR002083">
    <property type="entry name" value="MATH/TRAF_dom"/>
</dbReference>
<dbReference type="PANTHER" id="PTHR47022">
    <property type="entry name" value="BTB AND MATH DOMAIN-CONTAINING PROTEIN 36-RELATED"/>
    <property type="match status" value="1"/>
</dbReference>
<dbReference type="SUPFAM" id="SSF54695">
    <property type="entry name" value="POZ domain"/>
    <property type="match status" value="1"/>
</dbReference>
<protein>
    <recommendedName>
        <fullName evidence="5">BTB domain-containing protein</fullName>
    </recommendedName>
</protein>
<gene>
    <name evidence="3" type="ORF">PFISCL1PPCAC_21275</name>
</gene>
<evidence type="ECO:0000313" key="3">
    <source>
        <dbReference type="EMBL" id="GMT29979.1"/>
    </source>
</evidence>